<evidence type="ECO:0000256" key="1">
    <source>
        <dbReference type="ARBA" id="ARBA00011040"/>
    </source>
</evidence>
<dbReference type="Gene3D" id="3.40.50.300">
    <property type="entry name" value="P-loop containing nucleotide triphosphate hydrolases"/>
    <property type="match status" value="1"/>
</dbReference>
<proteinExistence type="inferred from homology"/>
<dbReference type="EMBL" id="DSJT01000019">
    <property type="protein sequence ID" value="HEF87309.1"/>
    <property type="molecule type" value="Genomic_DNA"/>
</dbReference>
<gene>
    <name evidence="3" type="ORF">ENP55_03270</name>
</gene>
<dbReference type="CDD" id="cd02035">
    <property type="entry name" value="ArsA"/>
    <property type="match status" value="1"/>
</dbReference>
<comment type="caution">
    <text evidence="3">The sequence shown here is derived from an EMBL/GenBank/DDBJ whole genome shotgun (WGS) entry which is preliminary data.</text>
</comment>
<dbReference type="GO" id="GO:0016887">
    <property type="term" value="F:ATP hydrolysis activity"/>
    <property type="evidence" value="ECO:0007669"/>
    <property type="project" value="InterPro"/>
</dbReference>
<evidence type="ECO:0000259" key="2">
    <source>
        <dbReference type="Pfam" id="PF02374"/>
    </source>
</evidence>
<dbReference type="GO" id="GO:0005524">
    <property type="term" value="F:ATP binding"/>
    <property type="evidence" value="ECO:0007669"/>
    <property type="project" value="InterPro"/>
</dbReference>
<name>A0A7C2BKJ7_9CREN</name>
<dbReference type="InterPro" id="IPR025723">
    <property type="entry name" value="ArsA/GET3_ATPase-like"/>
</dbReference>
<reference evidence="3" key="1">
    <citation type="journal article" date="2020" name="mSystems">
        <title>Genome- and Community-Level Interaction Insights into Carbon Utilization and Element Cycling Functions of Hydrothermarchaeota in Hydrothermal Sediment.</title>
        <authorList>
            <person name="Zhou Z."/>
            <person name="Liu Y."/>
            <person name="Xu W."/>
            <person name="Pan J."/>
            <person name="Luo Z.H."/>
            <person name="Li M."/>
        </authorList>
    </citation>
    <scope>NUCLEOTIDE SEQUENCE [LARGE SCALE GENOMIC DNA]</scope>
    <source>
        <strain evidence="3">SpSt-23</strain>
    </source>
</reference>
<dbReference type="InterPro" id="IPR016300">
    <property type="entry name" value="ATPase_ArsA/GET3"/>
</dbReference>
<accession>A0A7C2BKJ7</accession>
<dbReference type="Pfam" id="PF02374">
    <property type="entry name" value="ArsA_ATPase"/>
    <property type="match status" value="1"/>
</dbReference>
<comment type="similarity">
    <text evidence="1">Belongs to the arsA ATPase family.</text>
</comment>
<feature type="domain" description="ArsA/GET3 Anion-transporting ATPase-like" evidence="2">
    <location>
        <begin position="17"/>
        <end position="281"/>
    </location>
</feature>
<protein>
    <submittedName>
        <fullName evidence="3">ArsA family ATPase</fullName>
    </submittedName>
</protein>
<dbReference type="InterPro" id="IPR027417">
    <property type="entry name" value="P-loop_NTPase"/>
</dbReference>
<dbReference type="PANTHER" id="PTHR10803:SF3">
    <property type="entry name" value="ATPASE GET3"/>
    <property type="match status" value="1"/>
</dbReference>
<evidence type="ECO:0000313" key="3">
    <source>
        <dbReference type="EMBL" id="HEF87309.1"/>
    </source>
</evidence>
<dbReference type="AlphaFoldDB" id="A0A7C2BKJ7"/>
<sequence>MVVFHELIKPYSCCPHVVIVIGKGGVGKTTVSLLLGKTLARLGRTLVLSLDPAKHLAKYVGEEVVSKEYVLEDNLAVRQLDVESEVARQADQYSAMLKYLLPSLTVLNVDSVVDVVKYMPGVEEEVFLRVLSDVYASRDYGFIVVDTPPTGVTLRTLYLPLLYMVWLDKLIKVRERIVSLRYVIARTMGREAEVRDKALSILLEMRERYLKLKELLKNPERTSYVVVATPEPLPVYEMEETVSFLEKKIGASAKTLVLNKVLPAEMARRMGLEQQQKDFIEKLSTVKKPLVLIRYLGKPTESFEDVKKLESLVEVVG</sequence>
<dbReference type="NCBIfam" id="TIGR00345">
    <property type="entry name" value="GET3_arsA_TRC40"/>
    <property type="match status" value="1"/>
</dbReference>
<organism evidence="3">
    <name type="scientific">Thermosphaera aggregans</name>
    <dbReference type="NCBI Taxonomy" id="54254"/>
    <lineage>
        <taxon>Archaea</taxon>
        <taxon>Thermoproteota</taxon>
        <taxon>Thermoprotei</taxon>
        <taxon>Desulfurococcales</taxon>
        <taxon>Desulfurococcaceae</taxon>
        <taxon>Thermosphaera</taxon>
    </lineage>
</organism>
<dbReference type="PANTHER" id="PTHR10803">
    <property type="entry name" value="ARSENICAL PUMP-DRIVING ATPASE ARSENITE-TRANSLOCATING ATPASE"/>
    <property type="match status" value="1"/>
</dbReference>
<dbReference type="SUPFAM" id="SSF52540">
    <property type="entry name" value="P-loop containing nucleoside triphosphate hydrolases"/>
    <property type="match status" value="1"/>
</dbReference>